<gene>
    <name evidence="8" type="ORF">MCOS_LOCUS8298</name>
</gene>
<dbReference type="GO" id="GO:0004122">
    <property type="term" value="F:cystathionine beta-synthase activity"/>
    <property type="evidence" value="ECO:0007669"/>
    <property type="project" value="UniProtKB-EC"/>
</dbReference>
<dbReference type="OrthoDB" id="728at2759"/>
<dbReference type="Proteomes" id="UP000267029">
    <property type="component" value="Unassembled WGS sequence"/>
</dbReference>
<dbReference type="Gene3D" id="3.40.50.1100">
    <property type="match status" value="2"/>
</dbReference>
<evidence type="ECO:0000256" key="2">
    <source>
        <dbReference type="ARBA" id="ARBA00005003"/>
    </source>
</evidence>
<dbReference type="FunFam" id="3.40.50.1100:FF:000118">
    <property type="entry name" value="Related to CYS4-cystathionine beta-synthase"/>
    <property type="match status" value="1"/>
</dbReference>
<comment type="catalytic activity">
    <reaction evidence="6">
        <text>L-homocysteine + L-serine = L,L-cystathionine + H2O</text>
        <dbReference type="Rhea" id="RHEA:10112"/>
        <dbReference type="ChEBI" id="CHEBI:15377"/>
        <dbReference type="ChEBI" id="CHEBI:33384"/>
        <dbReference type="ChEBI" id="CHEBI:58161"/>
        <dbReference type="ChEBI" id="CHEBI:58199"/>
        <dbReference type="EC" id="4.2.1.22"/>
    </reaction>
</comment>
<evidence type="ECO:0000256" key="5">
    <source>
        <dbReference type="ARBA" id="ARBA00022898"/>
    </source>
</evidence>
<proteinExistence type="inferred from homology"/>
<dbReference type="GO" id="GO:0006535">
    <property type="term" value="P:cysteine biosynthetic process from serine"/>
    <property type="evidence" value="ECO:0007669"/>
    <property type="project" value="InterPro"/>
</dbReference>
<evidence type="ECO:0000259" key="7">
    <source>
        <dbReference type="Pfam" id="PF00291"/>
    </source>
</evidence>
<comment type="cofactor">
    <cofactor evidence="1">
        <name>pyridoxal 5'-phosphate</name>
        <dbReference type="ChEBI" id="CHEBI:597326"/>
    </cofactor>
</comment>
<name>A0A0R3UKX9_MESCO</name>
<dbReference type="InterPro" id="IPR001216">
    <property type="entry name" value="P-phosphate_BS"/>
</dbReference>
<dbReference type="PROSITE" id="PS00901">
    <property type="entry name" value="CYS_SYNTHASE"/>
    <property type="match status" value="1"/>
</dbReference>
<protein>
    <recommendedName>
        <fullName evidence="4">cystathionine beta-synthase</fullName>
        <ecNumber evidence="4">4.2.1.22</ecNumber>
    </recommendedName>
</protein>
<sequence length="303" mass="33064">MIASNVLDLVGDTPLVRLNKIPKTENVEFAKCEFLNPGGSVKDRIGKRMVEEGERSGLYRPGDILIEPTSGNTGIGIAMTAAVKGYGCKITMPDKMSQEKSNILRGLGAEVIRTPRDLKKELGERSHIPNQYSNPYNPIAHYDTTGPEILEPDGKPRLDMIVVGAGTGGTVSGIGRFLKEKIPSCKIVAVEPKGSRLGVDDYDGPYEVEGIGYEFVPTVLDRKIVDHWVRVGDHDTFKMARRLMNEEGLLAGGSSGSVVWAAIQAIRHYKLGKGHRVVVILPDSARNYTYVAPDTTSSFLQIN</sequence>
<accession>A0A0R3UKX9</accession>
<dbReference type="SUPFAM" id="SSF53686">
    <property type="entry name" value="Tryptophan synthase beta subunit-like PLP-dependent enzymes"/>
    <property type="match status" value="1"/>
</dbReference>
<evidence type="ECO:0000256" key="1">
    <source>
        <dbReference type="ARBA" id="ARBA00001933"/>
    </source>
</evidence>
<dbReference type="FunFam" id="3.40.50.1100:FF:000003">
    <property type="entry name" value="Cystathionine beta-synthase"/>
    <property type="match status" value="1"/>
</dbReference>
<evidence type="ECO:0000256" key="3">
    <source>
        <dbReference type="ARBA" id="ARBA00007103"/>
    </source>
</evidence>
<dbReference type="InterPro" id="IPR050214">
    <property type="entry name" value="Cys_Synth/Cystath_Beta-Synth"/>
</dbReference>
<dbReference type="EMBL" id="UXSR01005487">
    <property type="protein sequence ID" value="VDD82295.1"/>
    <property type="molecule type" value="Genomic_DNA"/>
</dbReference>
<comment type="pathway">
    <text evidence="2">Amino-acid biosynthesis; L-cysteine biosynthesis; L-cysteine from L-homocysteine and L-serine: step 1/2.</text>
</comment>
<evidence type="ECO:0000313" key="8">
    <source>
        <dbReference type="EMBL" id="VDD82295.1"/>
    </source>
</evidence>
<dbReference type="PANTHER" id="PTHR10314">
    <property type="entry name" value="CYSTATHIONINE BETA-SYNTHASE"/>
    <property type="match status" value="1"/>
</dbReference>
<feature type="domain" description="Tryptophan synthase beta chain-like PALP" evidence="7">
    <location>
        <begin position="7"/>
        <end position="283"/>
    </location>
</feature>
<comment type="similarity">
    <text evidence="3">Belongs to the cysteine synthase/cystathionine beta-synthase family.</text>
</comment>
<evidence type="ECO:0000313" key="9">
    <source>
        <dbReference type="Proteomes" id="UP000267029"/>
    </source>
</evidence>
<evidence type="ECO:0000256" key="4">
    <source>
        <dbReference type="ARBA" id="ARBA00012041"/>
    </source>
</evidence>
<reference evidence="8 9" key="1">
    <citation type="submission" date="2018-10" db="EMBL/GenBank/DDBJ databases">
        <authorList>
            <consortium name="Pathogen Informatics"/>
        </authorList>
    </citation>
    <scope>NUCLEOTIDE SEQUENCE [LARGE SCALE GENOMIC DNA]</scope>
</reference>
<dbReference type="AlphaFoldDB" id="A0A0R3UKX9"/>
<dbReference type="InterPro" id="IPR036052">
    <property type="entry name" value="TrpB-like_PALP_sf"/>
</dbReference>
<dbReference type="InterPro" id="IPR001926">
    <property type="entry name" value="TrpB-like_PALP"/>
</dbReference>
<evidence type="ECO:0000256" key="6">
    <source>
        <dbReference type="ARBA" id="ARBA00047490"/>
    </source>
</evidence>
<organism evidence="8 9">
    <name type="scientific">Mesocestoides corti</name>
    <name type="common">Flatworm</name>
    <dbReference type="NCBI Taxonomy" id="53468"/>
    <lineage>
        <taxon>Eukaryota</taxon>
        <taxon>Metazoa</taxon>
        <taxon>Spiralia</taxon>
        <taxon>Lophotrochozoa</taxon>
        <taxon>Platyhelminthes</taxon>
        <taxon>Cestoda</taxon>
        <taxon>Eucestoda</taxon>
        <taxon>Cyclophyllidea</taxon>
        <taxon>Mesocestoididae</taxon>
        <taxon>Mesocestoides</taxon>
    </lineage>
</organism>
<dbReference type="EC" id="4.2.1.22" evidence="4"/>
<dbReference type="STRING" id="53468.A0A0R3UKX9"/>
<dbReference type="Pfam" id="PF00291">
    <property type="entry name" value="PALP"/>
    <property type="match status" value="1"/>
</dbReference>
<keyword evidence="5" id="KW-0663">Pyridoxal phosphate</keyword>
<dbReference type="CDD" id="cd01561">
    <property type="entry name" value="CBS_like"/>
    <property type="match status" value="1"/>
</dbReference>
<keyword evidence="9" id="KW-1185">Reference proteome</keyword>